<gene>
    <name evidence="1" type="ORF">BQ8794_200086</name>
</gene>
<sequence length="89" mass="9502">MLLEAMEIFLTKQAAIRNDPGPPLNKPYETITIVTSSEKFVFTGEGNTARGKLDIVRGGKATSKDKRCYEAIKAAGGAKATVVFPAKTA</sequence>
<evidence type="ECO:0000313" key="2">
    <source>
        <dbReference type="Proteomes" id="UP000188388"/>
    </source>
</evidence>
<keyword evidence="2" id="KW-1185">Reference proteome</keyword>
<dbReference type="AlphaFoldDB" id="A0A1R3V590"/>
<dbReference type="Proteomes" id="UP000188388">
    <property type="component" value="Unassembled WGS sequence"/>
</dbReference>
<dbReference type="EMBL" id="FTPD01000013">
    <property type="protein sequence ID" value="SIT55083.1"/>
    <property type="molecule type" value="Genomic_DNA"/>
</dbReference>
<name>A0A1R3V590_9HYPH</name>
<protein>
    <submittedName>
        <fullName evidence="1">Uncharacterized protein</fullName>
    </submittedName>
</protein>
<reference evidence="2" key="1">
    <citation type="submission" date="2017-01" db="EMBL/GenBank/DDBJ databases">
        <authorList>
            <person name="Brunel B."/>
        </authorList>
    </citation>
    <scope>NUCLEOTIDE SEQUENCE [LARGE SCALE GENOMIC DNA]</scope>
</reference>
<accession>A0A1R3V590</accession>
<proteinExistence type="predicted"/>
<evidence type="ECO:0000313" key="1">
    <source>
        <dbReference type="EMBL" id="SIT55083.1"/>
    </source>
</evidence>
<organism evidence="1 2">
    <name type="scientific">Mesorhizobium prunaredense</name>
    <dbReference type="NCBI Taxonomy" id="1631249"/>
    <lineage>
        <taxon>Bacteria</taxon>
        <taxon>Pseudomonadati</taxon>
        <taxon>Pseudomonadota</taxon>
        <taxon>Alphaproteobacteria</taxon>
        <taxon>Hyphomicrobiales</taxon>
        <taxon>Phyllobacteriaceae</taxon>
        <taxon>Mesorhizobium</taxon>
    </lineage>
</organism>